<reference evidence="2 3" key="2">
    <citation type="journal article" date="2016" name="Infect. Immun.">
        <title>Helicobacter saguini, a Novel Helicobacter Isolated from Cotton-Top Tamarins with Ulcerative Colitis, Has Proinflammatory Properties and Induces Typhlocolitis and Dysplasia in Gnotobiotic IL-10-/- Mice.</title>
        <authorList>
            <person name="Shen Z."/>
            <person name="Mannion A."/>
            <person name="Whary M.T."/>
            <person name="Muthupalani S."/>
            <person name="Sheh A."/>
            <person name="Feng Y."/>
            <person name="Gong G."/>
            <person name="Vandamme P."/>
            <person name="Holcombe H.R."/>
            <person name="Paster B.J."/>
            <person name="Fox J.G."/>
        </authorList>
    </citation>
    <scope>NUCLEOTIDE SEQUENCE [LARGE SCALE GENOMIC DNA]</scope>
    <source>
        <strain evidence="2 3">MIT 97-6194</strain>
    </source>
</reference>
<reference evidence="2 3" key="1">
    <citation type="journal article" date="2014" name="Genome Announc.">
        <title>Draft genome sequences of eight enterohepatic helicobacter species isolated from both laboratory and wild rodents.</title>
        <authorList>
            <person name="Sheh A."/>
            <person name="Shen Z."/>
            <person name="Fox J.G."/>
        </authorList>
    </citation>
    <scope>NUCLEOTIDE SEQUENCE [LARGE SCALE GENOMIC DNA]</scope>
    <source>
        <strain evidence="2 3">MIT 97-6194</strain>
    </source>
</reference>
<evidence type="ECO:0000313" key="3">
    <source>
        <dbReference type="Proteomes" id="UP000029714"/>
    </source>
</evidence>
<keyword evidence="3" id="KW-1185">Reference proteome</keyword>
<dbReference type="Proteomes" id="UP000029714">
    <property type="component" value="Unassembled WGS sequence"/>
</dbReference>
<protein>
    <submittedName>
        <fullName evidence="2">Uncharacterized protein</fullName>
    </submittedName>
</protein>
<dbReference type="OrthoDB" id="9792586at2"/>
<dbReference type="Proteomes" id="UP000477070">
    <property type="component" value="Unassembled WGS sequence"/>
</dbReference>
<reference evidence="1 4" key="4">
    <citation type="submission" date="2019-12" db="EMBL/GenBank/DDBJ databases">
        <title>Multi-Generational Helicobacter saguini Isolates.</title>
        <authorList>
            <person name="Mannion A."/>
            <person name="Shen Z."/>
            <person name="Fox J.G."/>
        </authorList>
    </citation>
    <scope>NUCLEOTIDE SEQUENCE [LARGE SCALE GENOMIC DNA]</scope>
    <source>
        <strain evidence="1">16-048</strain>
        <strain evidence="4">16-048 (F4)</strain>
    </source>
</reference>
<proteinExistence type="predicted"/>
<dbReference type="EMBL" id="JRMP02000004">
    <property type="protein sequence ID" value="TLD95039.1"/>
    <property type="molecule type" value="Genomic_DNA"/>
</dbReference>
<dbReference type="STRING" id="1548018.LS64_14605"/>
<gene>
    <name evidence="1" type="ORF">DCO61_05040</name>
    <name evidence="2" type="ORF">LS64_003780</name>
</gene>
<evidence type="ECO:0000313" key="4">
    <source>
        <dbReference type="Proteomes" id="UP000477070"/>
    </source>
</evidence>
<dbReference type="EMBL" id="QBIU01000001">
    <property type="protein sequence ID" value="MWV69387.1"/>
    <property type="molecule type" value="Genomic_DNA"/>
</dbReference>
<evidence type="ECO:0000313" key="2">
    <source>
        <dbReference type="EMBL" id="TLD95039.1"/>
    </source>
</evidence>
<name>A0A4U8T640_9HELI</name>
<dbReference type="RefSeq" id="WP_118988392.1">
    <property type="nucleotide sequence ID" value="NZ_JRMP02000004.1"/>
</dbReference>
<evidence type="ECO:0000313" key="1">
    <source>
        <dbReference type="EMBL" id="MWV69387.1"/>
    </source>
</evidence>
<sequence length="155" mass="18084">MAKSILEELKNEYKRIVRRIAKRAGVIAPYDFYDFKTKKASKAEIEHDRQEYIRLNKDSRFNLESKNEVIVDFLKYINSEHGINYIPTYVRDLWGARKVYQNKPNTHYDCGSSFQGFVTLLIPMGIDIKLIDIRDLKDRFNTALFAKNDIRGGGG</sequence>
<organism evidence="2 3">
    <name type="scientific">Helicobacter saguini</name>
    <dbReference type="NCBI Taxonomy" id="1548018"/>
    <lineage>
        <taxon>Bacteria</taxon>
        <taxon>Pseudomonadati</taxon>
        <taxon>Campylobacterota</taxon>
        <taxon>Epsilonproteobacteria</taxon>
        <taxon>Campylobacterales</taxon>
        <taxon>Helicobacteraceae</taxon>
        <taxon>Helicobacter</taxon>
    </lineage>
</organism>
<comment type="caution">
    <text evidence="2">The sequence shown here is derived from an EMBL/GenBank/DDBJ whole genome shotgun (WGS) entry which is preliminary data.</text>
</comment>
<accession>A0A4U8T640</accession>
<reference evidence="2" key="3">
    <citation type="submission" date="2018-04" db="EMBL/GenBank/DDBJ databases">
        <authorList>
            <person name="Sheh A."/>
            <person name="Shen Z."/>
            <person name="Mannion A.J."/>
            <person name="Fox J.G."/>
        </authorList>
    </citation>
    <scope>NUCLEOTIDE SEQUENCE</scope>
    <source>
        <strain evidence="2">MIT 97-6194</strain>
    </source>
</reference>
<dbReference type="AlphaFoldDB" id="A0A4U8T640"/>